<evidence type="ECO:0000313" key="11">
    <source>
        <dbReference type="EMBL" id="KAL1609752.1"/>
    </source>
</evidence>
<evidence type="ECO:0000256" key="1">
    <source>
        <dbReference type="ARBA" id="ARBA00004123"/>
    </source>
</evidence>
<evidence type="ECO:0000256" key="7">
    <source>
        <dbReference type="ARBA" id="ARBA00031257"/>
    </source>
</evidence>
<dbReference type="PANTHER" id="PTHR13208:SF2">
    <property type="entry name" value="MEDIATOR OF RNA POLYMERASE II TRANSCRIPTION SUBUNIT 4"/>
    <property type="match status" value="1"/>
</dbReference>
<keyword evidence="9" id="KW-0175">Coiled coil</keyword>
<dbReference type="InterPro" id="IPR019258">
    <property type="entry name" value="Mediator_Med4"/>
</dbReference>
<sequence length="302" mass="33392">MDDILQAQFDRVEQALSTLVDSIATYNPNPQAAIDLVTADDELSHGLDQLARHQANHARIQALRAEADALEEQLKSSVAALAGLRKELSETPATAFPEDSRPVPFDELLSYAKSISRYTVPPTFRERVPDAEDETDKDKDAIEGAASASATNGLNTPTTAVAPVEPPRDGAEASKDGEDPDITTPELTAQEEEWLRKLKDSGFAWYPWPDEHKIRRGNLWKVYHYREQGRNLDEFDIEAYEEEEKKKFSDDAQPAEAPVEVQGEPQFQEQRVQQAPPAAQGVPAASAGAGFTLFDDMESDDE</sequence>
<evidence type="ECO:0000256" key="9">
    <source>
        <dbReference type="SAM" id="Coils"/>
    </source>
</evidence>
<keyword evidence="6 8" id="KW-0539">Nucleus</keyword>
<comment type="subunit">
    <text evidence="8">Component of the Mediator complex.</text>
</comment>
<keyword evidence="12" id="KW-1185">Reference proteome</keyword>
<comment type="function">
    <text evidence="8">Component of the Mediator complex, a coactivator involved in the regulated transcription of nearly all RNA polymerase II-dependent genes. Mediator functions as a bridge to convey information from gene-specific regulatory proteins to the basal RNA polymerase II transcription machinery. Mediator is recruited to promoters by direct interactions with regulatory proteins and serves as a scaffold for the assembly of a functional preinitiation complex with RNA polymerase II and the general transcription factors.</text>
</comment>
<protein>
    <recommendedName>
        <fullName evidence="3 8">Mediator of RNA polymerase II transcription subunit 4</fullName>
    </recommendedName>
    <alternativeName>
        <fullName evidence="7 8">Mediator complex subunit 4</fullName>
    </alternativeName>
</protein>
<keyword evidence="5 8" id="KW-0804">Transcription</keyword>
<feature type="region of interest" description="Disordered" evidence="10">
    <location>
        <begin position="245"/>
        <end position="302"/>
    </location>
</feature>
<evidence type="ECO:0000256" key="8">
    <source>
        <dbReference type="RuleBase" id="RU364141"/>
    </source>
</evidence>
<dbReference type="EMBL" id="JAKIXB020000003">
    <property type="protein sequence ID" value="KAL1609752.1"/>
    <property type="molecule type" value="Genomic_DNA"/>
</dbReference>
<evidence type="ECO:0000256" key="3">
    <source>
        <dbReference type="ARBA" id="ARBA00020629"/>
    </source>
</evidence>
<accession>A0ABR3RZA7</accession>
<proteinExistence type="inferred from homology"/>
<evidence type="ECO:0000256" key="5">
    <source>
        <dbReference type="ARBA" id="ARBA00023163"/>
    </source>
</evidence>
<gene>
    <name evidence="8" type="primary">MED4</name>
    <name evidence="11" type="ORF">SLS59_001262</name>
</gene>
<dbReference type="Pfam" id="PF10018">
    <property type="entry name" value="Med4"/>
    <property type="match status" value="1"/>
</dbReference>
<evidence type="ECO:0000256" key="2">
    <source>
        <dbReference type="ARBA" id="ARBA00009626"/>
    </source>
</evidence>
<dbReference type="PANTHER" id="PTHR13208">
    <property type="entry name" value="MEDIATOR OF RNA POLYMERASE II TRANSCRIPTION SUBUNIT 4"/>
    <property type="match status" value="1"/>
</dbReference>
<comment type="subcellular location">
    <subcellularLocation>
        <location evidence="1 8">Nucleus</location>
    </subcellularLocation>
</comment>
<evidence type="ECO:0000256" key="6">
    <source>
        <dbReference type="ARBA" id="ARBA00023242"/>
    </source>
</evidence>
<comment type="caution">
    <text evidence="11">The sequence shown here is derived from an EMBL/GenBank/DDBJ whole genome shotgun (WGS) entry which is preliminary data.</text>
</comment>
<keyword evidence="8" id="KW-0010">Activator</keyword>
<keyword evidence="4 8" id="KW-0805">Transcription regulation</keyword>
<reference evidence="11 12" key="1">
    <citation type="submission" date="2024-02" db="EMBL/GenBank/DDBJ databases">
        <title>De novo assembly and annotation of 12 fungi associated with fruit tree decline syndrome in Ontario, Canada.</title>
        <authorList>
            <person name="Sulman M."/>
            <person name="Ellouze W."/>
            <person name="Ilyukhin E."/>
        </authorList>
    </citation>
    <scope>NUCLEOTIDE SEQUENCE [LARGE SCALE GENOMIC DNA]</scope>
    <source>
        <strain evidence="11 12">M97-236</strain>
    </source>
</reference>
<organism evidence="11 12">
    <name type="scientific">Nothophoma quercina</name>
    <dbReference type="NCBI Taxonomy" id="749835"/>
    <lineage>
        <taxon>Eukaryota</taxon>
        <taxon>Fungi</taxon>
        <taxon>Dikarya</taxon>
        <taxon>Ascomycota</taxon>
        <taxon>Pezizomycotina</taxon>
        <taxon>Dothideomycetes</taxon>
        <taxon>Pleosporomycetidae</taxon>
        <taxon>Pleosporales</taxon>
        <taxon>Pleosporineae</taxon>
        <taxon>Didymellaceae</taxon>
        <taxon>Nothophoma</taxon>
    </lineage>
</organism>
<evidence type="ECO:0000256" key="4">
    <source>
        <dbReference type="ARBA" id="ARBA00023015"/>
    </source>
</evidence>
<evidence type="ECO:0000313" key="12">
    <source>
        <dbReference type="Proteomes" id="UP001521222"/>
    </source>
</evidence>
<comment type="similarity">
    <text evidence="2 8">Belongs to the Mediator complex subunit 4 family.</text>
</comment>
<name>A0ABR3RZA7_9PLEO</name>
<dbReference type="Proteomes" id="UP001521222">
    <property type="component" value="Unassembled WGS sequence"/>
</dbReference>
<feature type="coiled-coil region" evidence="9">
    <location>
        <begin position="53"/>
        <end position="87"/>
    </location>
</feature>
<evidence type="ECO:0000256" key="10">
    <source>
        <dbReference type="SAM" id="MobiDB-lite"/>
    </source>
</evidence>
<feature type="compositionally biased region" description="Basic and acidic residues" evidence="10">
    <location>
        <begin position="166"/>
        <end position="177"/>
    </location>
</feature>
<feature type="compositionally biased region" description="Low complexity" evidence="10">
    <location>
        <begin position="272"/>
        <end position="290"/>
    </location>
</feature>
<feature type="region of interest" description="Disordered" evidence="10">
    <location>
        <begin position="146"/>
        <end position="186"/>
    </location>
</feature>